<evidence type="ECO:0000313" key="3">
    <source>
        <dbReference type="WBParaSite" id="PSAMB.scaffold5109size12631.g25925.t1"/>
    </source>
</evidence>
<proteinExistence type="predicted"/>
<accession>A0A914WWL2</accession>
<reference evidence="3" key="1">
    <citation type="submission" date="2022-11" db="UniProtKB">
        <authorList>
            <consortium name="WormBaseParasite"/>
        </authorList>
    </citation>
    <scope>IDENTIFICATION</scope>
</reference>
<dbReference type="WBParaSite" id="PSAMB.scaffold5109size12631.g25925.t1">
    <property type="protein sequence ID" value="PSAMB.scaffold5109size12631.g25925.t1"/>
    <property type="gene ID" value="PSAMB.scaffold5109size12631.g25925"/>
</dbReference>
<keyword evidence="2" id="KW-1185">Reference proteome</keyword>
<feature type="chain" id="PRO_5036908340" evidence="1">
    <location>
        <begin position="23"/>
        <end position="190"/>
    </location>
</feature>
<keyword evidence="1" id="KW-0732">Signal</keyword>
<name>A0A914WWL2_9BILA</name>
<feature type="signal peptide" evidence="1">
    <location>
        <begin position="1"/>
        <end position="22"/>
    </location>
</feature>
<sequence>MNTPKLAVFVAFICILIEWSSALECHYGTDRGMATLRKLNFPPIYECCYKYAKVNAPKFSIFGAVPLHMKKRACPQVGECFYSKELNKNMCVCANADDPNCHSGPIKLSESKSSSNNLSISSSDSSSISSSNNIWQLFHQLIQELFNYLFHQPFCQYVQQLFQQFVQQLIRQLLQQFIQQLVPWLSFLLF</sequence>
<dbReference type="AlphaFoldDB" id="A0A914WWL2"/>
<evidence type="ECO:0000256" key="1">
    <source>
        <dbReference type="SAM" id="SignalP"/>
    </source>
</evidence>
<protein>
    <submittedName>
        <fullName evidence="3">Uncharacterized protein</fullName>
    </submittedName>
</protein>
<organism evidence="2 3">
    <name type="scientific">Plectus sambesii</name>
    <dbReference type="NCBI Taxonomy" id="2011161"/>
    <lineage>
        <taxon>Eukaryota</taxon>
        <taxon>Metazoa</taxon>
        <taxon>Ecdysozoa</taxon>
        <taxon>Nematoda</taxon>
        <taxon>Chromadorea</taxon>
        <taxon>Plectida</taxon>
        <taxon>Plectina</taxon>
        <taxon>Plectoidea</taxon>
        <taxon>Plectidae</taxon>
        <taxon>Plectus</taxon>
    </lineage>
</organism>
<evidence type="ECO:0000313" key="2">
    <source>
        <dbReference type="Proteomes" id="UP000887566"/>
    </source>
</evidence>
<dbReference type="Proteomes" id="UP000887566">
    <property type="component" value="Unplaced"/>
</dbReference>